<dbReference type="InterPro" id="IPR023473">
    <property type="entry name" value="AMMECR1"/>
</dbReference>
<gene>
    <name evidence="2" type="ORF">BCR42DRAFT_348692</name>
</gene>
<dbReference type="AlphaFoldDB" id="A0A1X2IPE9"/>
<sequence length="220" mass="25274">MTKSAINQDHCFYCFDVLLAHLENKQLPKATFADDAYPLFVTWHTEMHGPRELRGCIGNFNPMALRKGLQQYALTSAIHDRRFSPIKLAEVPYLDCAVSLLTDFEEAKDYLDWDIGTHGIWIEFSLTDDDDNDDKDNGLIARRRRTSLSNKTKTTATYLPEVMEEQGWTKEEAIDSLLRKGGYIGHITKAKRQSITLTRYQSQKMTRSYAVYRTHCALGI</sequence>
<dbReference type="EMBL" id="MCGE01000007">
    <property type="protein sequence ID" value="ORZ19873.1"/>
    <property type="molecule type" value="Genomic_DNA"/>
</dbReference>
<dbReference type="SUPFAM" id="SSF143447">
    <property type="entry name" value="AMMECR1-like"/>
    <property type="match status" value="1"/>
</dbReference>
<keyword evidence="3" id="KW-1185">Reference proteome</keyword>
<dbReference type="Pfam" id="PF01871">
    <property type="entry name" value="AMMECR1"/>
    <property type="match status" value="1"/>
</dbReference>
<proteinExistence type="predicted"/>
<dbReference type="PANTHER" id="PTHR13016:SF0">
    <property type="entry name" value="AMME SYNDROME CANDIDATE GENE 1 PROTEIN"/>
    <property type="match status" value="1"/>
</dbReference>
<dbReference type="InterPro" id="IPR002733">
    <property type="entry name" value="AMMECR1_domain"/>
</dbReference>
<dbReference type="PROSITE" id="PS51112">
    <property type="entry name" value="AMMECR1"/>
    <property type="match status" value="1"/>
</dbReference>
<comment type="caution">
    <text evidence="2">The sequence shown here is derived from an EMBL/GenBank/DDBJ whole genome shotgun (WGS) entry which is preliminary data.</text>
</comment>
<dbReference type="Gene3D" id="3.30.700.20">
    <property type="entry name" value="Hypothetical protein ph0010, domain 1"/>
    <property type="match status" value="1"/>
</dbReference>
<evidence type="ECO:0000259" key="1">
    <source>
        <dbReference type="PROSITE" id="PS51112"/>
    </source>
</evidence>
<organism evidence="2 3">
    <name type="scientific">Absidia repens</name>
    <dbReference type="NCBI Taxonomy" id="90262"/>
    <lineage>
        <taxon>Eukaryota</taxon>
        <taxon>Fungi</taxon>
        <taxon>Fungi incertae sedis</taxon>
        <taxon>Mucoromycota</taxon>
        <taxon>Mucoromycotina</taxon>
        <taxon>Mucoromycetes</taxon>
        <taxon>Mucorales</taxon>
        <taxon>Cunninghamellaceae</taxon>
        <taxon>Absidia</taxon>
    </lineage>
</organism>
<evidence type="ECO:0000313" key="2">
    <source>
        <dbReference type="EMBL" id="ORZ19873.1"/>
    </source>
</evidence>
<name>A0A1X2IPE9_9FUNG</name>
<evidence type="ECO:0000313" key="3">
    <source>
        <dbReference type="Proteomes" id="UP000193560"/>
    </source>
</evidence>
<dbReference type="InterPro" id="IPR027485">
    <property type="entry name" value="AMMECR1_N"/>
</dbReference>
<protein>
    <submittedName>
        <fullName evidence="2">AMMECR1 domain-containing protein</fullName>
    </submittedName>
</protein>
<dbReference type="Proteomes" id="UP000193560">
    <property type="component" value="Unassembled WGS sequence"/>
</dbReference>
<dbReference type="OrthoDB" id="24630at2759"/>
<accession>A0A1X2IPE9</accession>
<reference evidence="2 3" key="1">
    <citation type="submission" date="2016-07" db="EMBL/GenBank/DDBJ databases">
        <title>Pervasive Adenine N6-methylation of Active Genes in Fungi.</title>
        <authorList>
            <consortium name="DOE Joint Genome Institute"/>
            <person name="Mondo S.J."/>
            <person name="Dannebaum R.O."/>
            <person name="Kuo R.C."/>
            <person name="Labutti K."/>
            <person name="Haridas S."/>
            <person name="Kuo A."/>
            <person name="Salamov A."/>
            <person name="Ahrendt S.R."/>
            <person name="Lipzen A."/>
            <person name="Sullivan W."/>
            <person name="Andreopoulos W.B."/>
            <person name="Clum A."/>
            <person name="Lindquist E."/>
            <person name="Daum C."/>
            <person name="Ramamoorthy G.K."/>
            <person name="Gryganskyi A."/>
            <person name="Culley D."/>
            <person name="Magnuson J.K."/>
            <person name="James T.Y."/>
            <person name="O'Malley M.A."/>
            <person name="Stajich J.E."/>
            <person name="Spatafora J.W."/>
            <person name="Visel A."/>
            <person name="Grigoriev I.V."/>
        </authorList>
    </citation>
    <scope>NUCLEOTIDE SEQUENCE [LARGE SCALE GENOMIC DNA]</scope>
    <source>
        <strain evidence="2 3">NRRL 1336</strain>
    </source>
</reference>
<dbReference type="STRING" id="90262.A0A1X2IPE9"/>
<dbReference type="InterPro" id="IPR036071">
    <property type="entry name" value="AMMECR1_dom_sf"/>
</dbReference>
<feature type="domain" description="AMMECR1" evidence="1">
    <location>
        <begin position="1"/>
        <end position="216"/>
    </location>
</feature>
<dbReference type="NCBIfam" id="TIGR00296">
    <property type="entry name" value="TIGR00296 family protein"/>
    <property type="match status" value="1"/>
</dbReference>
<dbReference type="PANTHER" id="PTHR13016">
    <property type="entry name" value="AMMECR1 HOMOLOG"/>
    <property type="match status" value="1"/>
</dbReference>